<accession>A0A2V3U5Y2</accession>
<gene>
    <name evidence="2" type="ORF">C7450_10666</name>
</gene>
<evidence type="ECO:0000259" key="1">
    <source>
        <dbReference type="Pfam" id="PF20254"/>
    </source>
</evidence>
<keyword evidence="3" id="KW-1185">Reference proteome</keyword>
<proteinExistence type="predicted"/>
<dbReference type="InterPro" id="IPR029062">
    <property type="entry name" value="Class_I_gatase-like"/>
</dbReference>
<dbReference type="Pfam" id="PF20254">
    <property type="entry name" value="DMFA2_C"/>
    <property type="match status" value="1"/>
</dbReference>
<name>A0A2V3U5Y2_9HYPH</name>
<evidence type="ECO:0000313" key="3">
    <source>
        <dbReference type="Proteomes" id="UP000248021"/>
    </source>
</evidence>
<dbReference type="InterPro" id="IPR013320">
    <property type="entry name" value="ConA-like_dom_sf"/>
</dbReference>
<evidence type="ECO:0000313" key="2">
    <source>
        <dbReference type="EMBL" id="PXW57894.1"/>
    </source>
</evidence>
<feature type="domain" description="N,N-dimethylformamidase beta subunit-like C-terminal" evidence="1">
    <location>
        <begin position="278"/>
        <end position="701"/>
    </location>
</feature>
<dbReference type="RefSeq" id="WP_110375229.1">
    <property type="nucleotide sequence ID" value="NZ_JAHBRY010000001.1"/>
</dbReference>
<protein>
    <submittedName>
        <fullName evidence="2">N,N-dimethylformamidase</fullName>
    </submittedName>
</protein>
<organism evidence="2 3">
    <name type="scientific">Chelatococcus asaccharovorans</name>
    <dbReference type="NCBI Taxonomy" id="28210"/>
    <lineage>
        <taxon>Bacteria</taxon>
        <taxon>Pseudomonadati</taxon>
        <taxon>Pseudomonadota</taxon>
        <taxon>Alphaproteobacteria</taxon>
        <taxon>Hyphomicrobiales</taxon>
        <taxon>Chelatococcaceae</taxon>
        <taxon>Chelatococcus</taxon>
    </lineage>
</organism>
<sequence length="724" mass="78666">MVLPLIGYADRFSAKPGETVRFMVSSLASEPYVATLVRLVCADPNPDGPGSVEVDLSAVFRSQFPSRPQTTDVGSRANVTATTCPYSRDAGVSVLATIWPTTPQKGLQDIISVHDAAGGFALSLGEGGRLQFRWGRDAVVRLPTILRPRRFYRVWASFSPLHGVLSIDQLDLDTGKSEHAEIGLRDAAGEASDGVAISIAAAAGGTPRHHYNGKIERPAIASGGLTDAEVEHFFNRGELPPAKTVACWDFSRDIPGTIAYDTGPNGLDAQLVNLPARAMLGSNWSGREMSWRHAPDEYGAIHFHDDDLGDAGWEADFSWTVPADLASGIYAMRLDGGGHRDHLVFAIRPAAPTATLALLLPTLTYQTYANFARPENPELRERISVWGVAQNIVAEHPEYGLSMYNKHSDTSGVCHASSNRPLLELRPGQLHTFDPKGSGLLHFNADLHIIKWLEDNGIAYDVLTDHDLHREGPALLAPYQCVMTGSHPEYHTSETLDGIEHYVKGGGNLIYMGANGFYWRVCFHRDLPDVIELRRAEGGVRSWASEPGEYYHAFDGTYGGLWRRLNRPPQRLVGVGFSSQGDYSSSYYRRSGASYGADAAWLMDGIEDEIIGDFGYFAGGAAGLELDRADPLLGTPDGAIVIASSEGHSDAFRPVNEEMETQHPPRPLPELIRADVTYSQNGAGQVFAVGSMNFAGSLLWNGGDNNVSRLLLNVLGRFNQGKGL</sequence>
<dbReference type="SUPFAM" id="SSF52317">
    <property type="entry name" value="Class I glutamine amidotransferase-like"/>
    <property type="match status" value="1"/>
</dbReference>
<dbReference type="EMBL" id="QJJK01000006">
    <property type="protein sequence ID" value="PXW57894.1"/>
    <property type="molecule type" value="Genomic_DNA"/>
</dbReference>
<dbReference type="Proteomes" id="UP000248021">
    <property type="component" value="Unassembled WGS sequence"/>
</dbReference>
<reference evidence="2 3" key="1">
    <citation type="submission" date="2018-05" db="EMBL/GenBank/DDBJ databases">
        <title>Genomic Encyclopedia of Type Strains, Phase IV (KMG-IV): sequencing the most valuable type-strain genomes for metagenomic binning, comparative biology and taxonomic classification.</title>
        <authorList>
            <person name="Goeker M."/>
        </authorList>
    </citation>
    <scope>NUCLEOTIDE SEQUENCE [LARGE SCALE GENOMIC DNA]</scope>
    <source>
        <strain evidence="2 3">DSM 6462</strain>
    </source>
</reference>
<comment type="caution">
    <text evidence="2">The sequence shown here is derived from an EMBL/GenBank/DDBJ whole genome shotgun (WGS) entry which is preliminary data.</text>
</comment>
<dbReference type="AlphaFoldDB" id="A0A2V3U5Y2"/>
<dbReference type="InterPro" id="IPR046540">
    <property type="entry name" value="DMFA2_C"/>
</dbReference>
<dbReference type="SUPFAM" id="SSF49899">
    <property type="entry name" value="Concanavalin A-like lectins/glucanases"/>
    <property type="match status" value="1"/>
</dbReference>
<dbReference type="OrthoDB" id="505641at2"/>